<protein>
    <submittedName>
        <fullName evidence="1">Uncharacterized protein</fullName>
    </submittedName>
</protein>
<reference evidence="2" key="1">
    <citation type="journal article" date="2018" name="BMC Genomics">
        <title>Genomic insights into host adaptation between the wheat stripe rust pathogen (Puccinia striiformis f. sp. tritici) and the barley stripe rust pathogen (Puccinia striiformis f. sp. hordei).</title>
        <authorList>
            <person name="Xia C."/>
            <person name="Wang M."/>
            <person name="Yin C."/>
            <person name="Cornejo O.E."/>
            <person name="Hulbert S.H."/>
            <person name="Chen X."/>
        </authorList>
    </citation>
    <scope>NUCLEOTIDE SEQUENCE [LARGE SCALE GENOMIC DNA]</scope>
    <source>
        <strain evidence="2">93-210</strain>
    </source>
</reference>
<dbReference type="EMBL" id="CM045880">
    <property type="protein sequence ID" value="KAI7938532.1"/>
    <property type="molecule type" value="Genomic_DNA"/>
</dbReference>
<keyword evidence="2" id="KW-1185">Reference proteome</keyword>
<organism evidence="1 2">
    <name type="scientific">Puccinia striiformis f. sp. tritici</name>
    <dbReference type="NCBI Taxonomy" id="168172"/>
    <lineage>
        <taxon>Eukaryota</taxon>
        <taxon>Fungi</taxon>
        <taxon>Dikarya</taxon>
        <taxon>Basidiomycota</taxon>
        <taxon>Pucciniomycotina</taxon>
        <taxon>Pucciniomycetes</taxon>
        <taxon>Pucciniales</taxon>
        <taxon>Pucciniaceae</taxon>
        <taxon>Puccinia</taxon>
    </lineage>
</organism>
<accession>A0ACC0DSU1</accession>
<comment type="caution">
    <text evidence="1">The sequence shown here is derived from an EMBL/GenBank/DDBJ whole genome shotgun (WGS) entry which is preliminary data.</text>
</comment>
<gene>
    <name evidence="1" type="ORF">MJO28_015452</name>
</gene>
<dbReference type="Proteomes" id="UP001060170">
    <property type="component" value="Chromosome 16"/>
</dbReference>
<sequence length="70" mass="7241">MSINYGTSSITSSEASSCLTRDSGSSIGDICQVLDCDNKPSCSECDLCPTHCPGHDDAGAQSDTDSVNSY</sequence>
<evidence type="ECO:0000313" key="2">
    <source>
        <dbReference type="Proteomes" id="UP001060170"/>
    </source>
</evidence>
<proteinExistence type="predicted"/>
<reference evidence="2" key="2">
    <citation type="journal article" date="2018" name="Mol. Plant Microbe Interact.">
        <title>Genome sequence resources for the wheat stripe rust pathogen (Puccinia striiformis f. sp. tritici) and the barley stripe rust pathogen (Puccinia striiformis f. sp. hordei).</title>
        <authorList>
            <person name="Xia C."/>
            <person name="Wang M."/>
            <person name="Yin C."/>
            <person name="Cornejo O.E."/>
            <person name="Hulbert S.H."/>
            <person name="Chen X."/>
        </authorList>
    </citation>
    <scope>NUCLEOTIDE SEQUENCE [LARGE SCALE GENOMIC DNA]</scope>
    <source>
        <strain evidence="2">93-210</strain>
    </source>
</reference>
<reference evidence="1 2" key="3">
    <citation type="journal article" date="2022" name="Microbiol. Spectr.">
        <title>Folding features and dynamics of 3D genome architecture in plant fungal pathogens.</title>
        <authorList>
            <person name="Xia C."/>
        </authorList>
    </citation>
    <scope>NUCLEOTIDE SEQUENCE [LARGE SCALE GENOMIC DNA]</scope>
    <source>
        <strain evidence="1 2">93-210</strain>
    </source>
</reference>
<name>A0ACC0DSU1_9BASI</name>
<evidence type="ECO:0000313" key="1">
    <source>
        <dbReference type="EMBL" id="KAI7938532.1"/>
    </source>
</evidence>